<proteinExistence type="predicted"/>
<accession>A0A6J5P3I4</accession>
<name>A0A6J5P3I4_9CAUD</name>
<sequence>MRPVVFFVDESMRAHYEARLDEAEALIREKVQQLGEQIDKDKATAVDNS</sequence>
<dbReference type="EMBL" id="LR796761">
    <property type="protein sequence ID" value="CAB4164536.1"/>
    <property type="molecule type" value="Genomic_DNA"/>
</dbReference>
<evidence type="ECO:0000313" key="2">
    <source>
        <dbReference type="EMBL" id="CAB4164536.1"/>
    </source>
</evidence>
<evidence type="ECO:0000256" key="1">
    <source>
        <dbReference type="SAM" id="Coils"/>
    </source>
</evidence>
<protein>
    <submittedName>
        <fullName evidence="2">Uncharacterized protein</fullName>
    </submittedName>
</protein>
<reference evidence="2" key="1">
    <citation type="submission" date="2020-04" db="EMBL/GenBank/DDBJ databases">
        <authorList>
            <person name="Chiriac C."/>
            <person name="Salcher M."/>
            <person name="Ghai R."/>
            <person name="Kavagutti S V."/>
        </authorList>
    </citation>
    <scope>NUCLEOTIDE SEQUENCE</scope>
</reference>
<keyword evidence="1" id="KW-0175">Coiled coil</keyword>
<gene>
    <name evidence="2" type="ORF">UFOVP830_47</name>
</gene>
<feature type="coiled-coil region" evidence="1">
    <location>
        <begin position="13"/>
        <end position="40"/>
    </location>
</feature>
<organism evidence="2">
    <name type="scientific">uncultured Caudovirales phage</name>
    <dbReference type="NCBI Taxonomy" id="2100421"/>
    <lineage>
        <taxon>Viruses</taxon>
        <taxon>Duplodnaviria</taxon>
        <taxon>Heunggongvirae</taxon>
        <taxon>Uroviricota</taxon>
        <taxon>Caudoviricetes</taxon>
        <taxon>Peduoviridae</taxon>
        <taxon>Maltschvirus</taxon>
        <taxon>Maltschvirus maltsch</taxon>
    </lineage>
</organism>